<accession>A0A382VQ59</accession>
<evidence type="ECO:0000259" key="1">
    <source>
        <dbReference type="Pfam" id="PF03372"/>
    </source>
</evidence>
<protein>
    <recommendedName>
        <fullName evidence="1">Endonuclease/exonuclease/phosphatase domain-containing protein</fullName>
    </recommendedName>
</protein>
<dbReference type="InterPro" id="IPR005135">
    <property type="entry name" value="Endo/exonuclease/phosphatase"/>
</dbReference>
<dbReference type="GO" id="GO:0003677">
    <property type="term" value="F:DNA binding"/>
    <property type="evidence" value="ECO:0007669"/>
    <property type="project" value="InterPro"/>
</dbReference>
<dbReference type="Pfam" id="PF03372">
    <property type="entry name" value="Exo_endo_phos"/>
    <property type="match status" value="1"/>
</dbReference>
<feature type="domain" description="Endonuclease/exonuclease/phosphatase" evidence="1">
    <location>
        <begin position="6"/>
        <end position="46"/>
    </location>
</feature>
<sequence>MKLRLATWNVNSVRRRLAGLKRLTTEFKPDVICLQETKVEDAKFPASEISELGYKNQ</sequence>
<proteinExistence type="predicted"/>
<dbReference type="GO" id="GO:0006281">
    <property type="term" value="P:DNA repair"/>
    <property type="evidence" value="ECO:0007669"/>
    <property type="project" value="InterPro"/>
</dbReference>
<dbReference type="GO" id="GO:0008311">
    <property type="term" value="F:double-stranded DNA 3'-5' DNA exonuclease activity"/>
    <property type="evidence" value="ECO:0007669"/>
    <property type="project" value="InterPro"/>
</dbReference>
<name>A0A382VQ59_9ZZZZ</name>
<dbReference type="AlphaFoldDB" id="A0A382VQ59"/>
<dbReference type="InterPro" id="IPR020847">
    <property type="entry name" value="AP_endonuclease_F1_BS"/>
</dbReference>
<dbReference type="InterPro" id="IPR037493">
    <property type="entry name" value="ExoIII-like"/>
</dbReference>
<dbReference type="Gene3D" id="3.60.10.10">
    <property type="entry name" value="Endonuclease/exonuclease/phosphatase"/>
    <property type="match status" value="1"/>
</dbReference>
<gene>
    <name evidence="2" type="ORF">METZ01_LOCUS401364</name>
</gene>
<evidence type="ECO:0000313" key="2">
    <source>
        <dbReference type="EMBL" id="SVD48510.1"/>
    </source>
</evidence>
<dbReference type="PANTHER" id="PTHR43250">
    <property type="entry name" value="EXODEOXYRIBONUCLEASE III"/>
    <property type="match status" value="1"/>
</dbReference>
<dbReference type="PROSITE" id="PS00726">
    <property type="entry name" value="AP_NUCLEASE_F1_1"/>
    <property type="match status" value="1"/>
</dbReference>
<dbReference type="InterPro" id="IPR036691">
    <property type="entry name" value="Endo/exonu/phosph_ase_sf"/>
</dbReference>
<dbReference type="GO" id="GO:0004519">
    <property type="term" value="F:endonuclease activity"/>
    <property type="evidence" value="ECO:0007669"/>
    <property type="project" value="InterPro"/>
</dbReference>
<reference evidence="2" key="1">
    <citation type="submission" date="2018-05" db="EMBL/GenBank/DDBJ databases">
        <authorList>
            <person name="Lanie J.A."/>
            <person name="Ng W.-L."/>
            <person name="Kazmierczak K.M."/>
            <person name="Andrzejewski T.M."/>
            <person name="Davidsen T.M."/>
            <person name="Wayne K.J."/>
            <person name="Tettelin H."/>
            <person name="Glass J.I."/>
            <person name="Rusch D."/>
            <person name="Podicherti R."/>
            <person name="Tsui H.-C.T."/>
            <person name="Winkler M.E."/>
        </authorList>
    </citation>
    <scope>NUCLEOTIDE SEQUENCE</scope>
</reference>
<dbReference type="PANTHER" id="PTHR43250:SF2">
    <property type="entry name" value="EXODEOXYRIBONUCLEASE III"/>
    <property type="match status" value="1"/>
</dbReference>
<organism evidence="2">
    <name type="scientific">marine metagenome</name>
    <dbReference type="NCBI Taxonomy" id="408172"/>
    <lineage>
        <taxon>unclassified sequences</taxon>
        <taxon>metagenomes</taxon>
        <taxon>ecological metagenomes</taxon>
    </lineage>
</organism>
<dbReference type="EMBL" id="UINC01153667">
    <property type="protein sequence ID" value="SVD48510.1"/>
    <property type="molecule type" value="Genomic_DNA"/>
</dbReference>
<dbReference type="SUPFAM" id="SSF56219">
    <property type="entry name" value="DNase I-like"/>
    <property type="match status" value="1"/>
</dbReference>
<feature type="non-terminal residue" evidence="2">
    <location>
        <position position="57"/>
    </location>
</feature>